<evidence type="ECO:0000256" key="1">
    <source>
        <dbReference type="ARBA" id="ARBA00023015"/>
    </source>
</evidence>
<sequence length="360" mass="38286">MGGSINGGPTGDTAADRPAAAGRATTVSMQDVAREAGVSPQTVSRVANGSDAVRPETRLRVEQAMERLGYRPNYAARALKRGRFRAVGVVLFDMARFGNARILAGITAAANDEGYATTIHTIGKGRRHTLQSIIERMKQLPVDGVIVVLEEPIDDMDDFTPPADLPVVLVNERPSDGCPTVDADQYGCSTALVDYLLAKGHRTVYHIAGPAASRAAESRARGWRDALHQAGAPVPPTYIGDWGADSGYQAGLALAHERDCTAVYAANDQMAYGAILGLRAAGRRVPEDVSVVGVDDSLVGMVPRLELTTMRMPFAEIGRRAFSMVLRRCEGEPVPVGVKTVVPTELVERSSVRDLAAGAV</sequence>
<evidence type="ECO:0000256" key="3">
    <source>
        <dbReference type="ARBA" id="ARBA00023163"/>
    </source>
</evidence>
<evidence type="ECO:0000256" key="2">
    <source>
        <dbReference type="ARBA" id="ARBA00023125"/>
    </source>
</evidence>
<dbReference type="AlphaFoldDB" id="A0A430FWP1"/>
<keyword evidence="3" id="KW-0804">Transcription</keyword>
<evidence type="ECO:0000256" key="4">
    <source>
        <dbReference type="SAM" id="MobiDB-lite"/>
    </source>
</evidence>
<evidence type="ECO:0000313" key="6">
    <source>
        <dbReference type="EMBL" id="RSX58781.1"/>
    </source>
</evidence>
<dbReference type="Gene3D" id="1.10.260.40">
    <property type="entry name" value="lambda repressor-like DNA-binding domains"/>
    <property type="match status" value="1"/>
</dbReference>
<dbReference type="InterPro" id="IPR000843">
    <property type="entry name" value="HTH_LacI"/>
</dbReference>
<dbReference type="Gene3D" id="3.40.50.2300">
    <property type="match status" value="2"/>
</dbReference>
<comment type="caution">
    <text evidence="6">The sequence shown here is derived from an EMBL/GenBank/DDBJ whole genome shotgun (WGS) entry which is preliminary data.</text>
</comment>
<evidence type="ECO:0000313" key="7">
    <source>
        <dbReference type="Proteomes" id="UP000287470"/>
    </source>
</evidence>
<dbReference type="Pfam" id="PF00356">
    <property type="entry name" value="LacI"/>
    <property type="match status" value="1"/>
</dbReference>
<dbReference type="GO" id="GO:0003700">
    <property type="term" value="F:DNA-binding transcription factor activity"/>
    <property type="evidence" value="ECO:0007669"/>
    <property type="project" value="TreeGrafter"/>
</dbReference>
<dbReference type="Pfam" id="PF13377">
    <property type="entry name" value="Peripla_BP_3"/>
    <property type="match status" value="1"/>
</dbReference>
<dbReference type="PANTHER" id="PTHR30146:SF153">
    <property type="entry name" value="LACTOSE OPERON REPRESSOR"/>
    <property type="match status" value="1"/>
</dbReference>
<reference evidence="6 7" key="1">
    <citation type="submission" date="2018-09" db="EMBL/GenBank/DDBJ databases">
        <title>Characterization of the phylogenetic diversity of five novel species belonging to the genus Bifidobacterium.</title>
        <authorList>
            <person name="Lugli G.A."/>
            <person name="Duranti S."/>
            <person name="Milani C."/>
        </authorList>
    </citation>
    <scope>NUCLEOTIDE SEQUENCE [LARGE SCALE GENOMIC DNA]</scope>
    <source>
        <strain evidence="6 7">2033B</strain>
    </source>
</reference>
<protein>
    <submittedName>
        <fullName evidence="6">LacI family transcriptional regulator</fullName>
    </submittedName>
</protein>
<keyword evidence="7" id="KW-1185">Reference proteome</keyword>
<organism evidence="6 7">
    <name type="scientific">Bifidobacterium samirii</name>
    <dbReference type="NCBI Taxonomy" id="2306974"/>
    <lineage>
        <taxon>Bacteria</taxon>
        <taxon>Bacillati</taxon>
        <taxon>Actinomycetota</taxon>
        <taxon>Actinomycetes</taxon>
        <taxon>Bifidobacteriales</taxon>
        <taxon>Bifidobacteriaceae</taxon>
        <taxon>Bifidobacterium</taxon>
    </lineage>
</organism>
<feature type="compositionally biased region" description="Gly residues" evidence="4">
    <location>
        <begin position="1"/>
        <end position="10"/>
    </location>
</feature>
<dbReference type="SMART" id="SM00354">
    <property type="entry name" value="HTH_LACI"/>
    <property type="match status" value="1"/>
</dbReference>
<dbReference type="EMBL" id="QXGK01000001">
    <property type="protein sequence ID" value="RSX58781.1"/>
    <property type="molecule type" value="Genomic_DNA"/>
</dbReference>
<gene>
    <name evidence="6" type="ORF">D2E24_0077</name>
</gene>
<dbReference type="InterPro" id="IPR028082">
    <property type="entry name" value="Peripla_BP_I"/>
</dbReference>
<dbReference type="CDD" id="cd01392">
    <property type="entry name" value="HTH_LacI"/>
    <property type="match status" value="1"/>
</dbReference>
<proteinExistence type="predicted"/>
<dbReference type="SUPFAM" id="SSF53822">
    <property type="entry name" value="Periplasmic binding protein-like I"/>
    <property type="match status" value="1"/>
</dbReference>
<keyword evidence="2" id="KW-0238">DNA-binding</keyword>
<name>A0A430FWP1_9BIFI</name>
<dbReference type="PROSITE" id="PS50932">
    <property type="entry name" value="HTH_LACI_2"/>
    <property type="match status" value="1"/>
</dbReference>
<evidence type="ECO:0000259" key="5">
    <source>
        <dbReference type="PROSITE" id="PS50932"/>
    </source>
</evidence>
<dbReference type="SUPFAM" id="SSF47413">
    <property type="entry name" value="lambda repressor-like DNA-binding domains"/>
    <property type="match status" value="1"/>
</dbReference>
<dbReference type="GO" id="GO:0000976">
    <property type="term" value="F:transcription cis-regulatory region binding"/>
    <property type="evidence" value="ECO:0007669"/>
    <property type="project" value="TreeGrafter"/>
</dbReference>
<dbReference type="InterPro" id="IPR046335">
    <property type="entry name" value="LacI/GalR-like_sensor"/>
</dbReference>
<dbReference type="Proteomes" id="UP000287470">
    <property type="component" value="Unassembled WGS sequence"/>
</dbReference>
<accession>A0A430FWP1</accession>
<feature type="compositionally biased region" description="Low complexity" evidence="4">
    <location>
        <begin position="11"/>
        <end position="24"/>
    </location>
</feature>
<dbReference type="InterPro" id="IPR010982">
    <property type="entry name" value="Lambda_DNA-bd_dom_sf"/>
</dbReference>
<feature type="region of interest" description="Disordered" evidence="4">
    <location>
        <begin position="1"/>
        <end position="24"/>
    </location>
</feature>
<feature type="domain" description="HTH lacI-type" evidence="5">
    <location>
        <begin position="27"/>
        <end position="81"/>
    </location>
</feature>
<dbReference type="CDD" id="cd01574">
    <property type="entry name" value="PBP1_LacI"/>
    <property type="match status" value="1"/>
</dbReference>
<dbReference type="PANTHER" id="PTHR30146">
    <property type="entry name" value="LACI-RELATED TRANSCRIPTIONAL REPRESSOR"/>
    <property type="match status" value="1"/>
</dbReference>
<keyword evidence="1" id="KW-0805">Transcription regulation</keyword>